<proteinExistence type="predicted"/>
<dbReference type="EMBL" id="MN740867">
    <property type="protein sequence ID" value="QHU15710.1"/>
    <property type="molecule type" value="Genomic_DNA"/>
</dbReference>
<organism evidence="1">
    <name type="scientific">viral metagenome</name>
    <dbReference type="NCBI Taxonomy" id="1070528"/>
    <lineage>
        <taxon>unclassified sequences</taxon>
        <taxon>metagenomes</taxon>
        <taxon>organismal metagenomes</taxon>
    </lineage>
</organism>
<dbReference type="AlphaFoldDB" id="A0A6C0KGA4"/>
<sequence length="112" mass="13350">MSKISISESKKQKKDPLFDNPMFQQMKQSLSKEDQEKYDKIGKELYETVNFETNEIEQESIDVIAQLGIMLRSGLHPSYLTYEEKQFLENYLGKTWYLEFGYLENDIHRINL</sequence>
<accession>A0A6C0KGA4</accession>
<reference evidence="1" key="1">
    <citation type="journal article" date="2020" name="Nature">
        <title>Giant virus diversity and host interactions through global metagenomics.</title>
        <authorList>
            <person name="Schulz F."/>
            <person name="Roux S."/>
            <person name="Paez-Espino D."/>
            <person name="Jungbluth S."/>
            <person name="Walsh D.A."/>
            <person name="Denef V.J."/>
            <person name="McMahon K.D."/>
            <person name="Konstantinidis K.T."/>
            <person name="Eloe-Fadrosh E.A."/>
            <person name="Kyrpides N.C."/>
            <person name="Woyke T."/>
        </authorList>
    </citation>
    <scope>NUCLEOTIDE SEQUENCE</scope>
    <source>
        <strain evidence="1">GVMAG-S-3300010158-109</strain>
    </source>
</reference>
<name>A0A6C0KGA4_9ZZZZ</name>
<evidence type="ECO:0000313" key="1">
    <source>
        <dbReference type="EMBL" id="QHU15710.1"/>
    </source>
</evidence>
<protein>
    <submittedName>
        <fullName evidence="1">Uncharacterized protein</fullName>
    </submittedName>
</protein>